<comment type="caution">
    <text evidence="1">The sequence shown here is derived from an EMBL/GenBank/DDBJ whole genome shotgun (WGS) entry which is preliminary data.</text>
</comment>
<evidence type="ECO:0000313" key="1">
    <source>
        <dbReference type="EMBL" id="OGL43361.1"/>
    </source>
</evidence>
<sequence length="60" mass="6885">MSKKKRMRCQKCGGLMVYQSLFLGGDFHDVWKCCNCGEFVDEVIIKNRLLNVIGEYPVSP</sequence>
<name>A0A1F7RPH1_9BACT</name>
<organism evidence="1 2">
    <name type="scientific">Candidatus Schekmanbacteria bacterium RBG_13_48_7</name>
    <dbReference type="NCBI Taxonomy" id="1817878"/>
    <lineage>
        <taxon>Bacteria</taxon>
        <taxon>Candidatus Schekmaniibacteriota</taxon>
    </lineage>
</organism>
<evidence type="ECO:0000313" key="2">
    <source>
        <dbReference type="Proteomes" id="UP000179266"/>
    </source>
</evidence>
<protein>
    <submittedName>
        <fullName evidence="1">Uncharacterized protein</fullName>
    </submittedName>
</protein>
<accession>A0A1F7RPH1</accession>
<reference evidence="1 2" key="1">
    <citation type="journal article" date="2016" name="Nat. Commun.">
        <title>Thousands of microbial genomes shed light on interconnected biogeochemical processes in an aquifer system.</title>
        <authorList>
            <person name="Anantharaman K."/>
            <person name="Brown C.T."/>
            <person name="Hug L.A."/>
            <person name="Sharon I."/>
            <person name="Castelle C.J."/>
            <person name="Probst A.J."/>
            <person name="Thomas B.C."/>
            <person name="Singh A."/>
            <person name="Wilkins M.J."/>
            <person name="Karaoz U."/>
            <person name="Brodie E.L."/>
            <person name="Williams K.H."/>
            <person name="Hubbard S.S."/>
            <person name="Banfield J.F."/>
        </authorList>
    </citation>
    <scope>NUCLEOTIDE SEQUENCE [LARGE SCALE GENOMIC DNA]</scope>
</reference>
<dbReference type="EMBL" id="MGDD01000278">
    <property type="protein sequence ID" value="OGL43361.1"/>
    <property type="molecule type" value="Genomic_DNA"/>
</dbReference>
<gene>
    <name evidence="1" type="ORF">A2161_21170</name>
</gene>
<proteinExistence type="predicted"/>
<dbReference type="AlphaFoldDB" id="A0A1F7RPH1"/>
<dbReference type="Proteomes" id="UP000179266">
    <property type="component" value="Unassembled WGS sequence"/>
</dbReference>